<evidence type="ECO:0000256" key="6">
    <source>
        <dbReference type="ARBA" id="ARBA00018569"/>
    </source>
</evidence>
<dbReference type="PANTHER" id="PTHR43725:SF53">
    <property type="entry name" value="UDP-ARABINOSE 4-EPIMERASE 1"/>
    <property type="match status" value="1"/>
</dbReference>
<evidence type="ECO:0000256" key="9">
    <source>
        <dbReference type="ARBA" id="ARBA00023277"/>
    </source>
</evidence>
<evidence type="ECO:0000256" key="8">
    <source>
        <dbReference type="ARBA" id="ARBA00023235"/>
    </source>
</evidence>
<dbReference type="UniPathway" id="UPA00214"/>
<comment type="caution">
    <text evidence="12">The sequence shown here is derived from an EMBL/GenBank/DDBJ whole genome shotgun (WGS) entry which is preliminary data.</text>
</comment>
<dbReference type="PANTHER" id="PTHR43725">
    <property type="entry name" value="UDP-GLUCOSE 4-EPIMERASE"/>
    <property type="match status" value="1"/>
</dbReference>
<comment type="subunit">
    <text evidence="10">Homodimer.</text>
</comment>
<dbReference type="Proteomes" id="UP000011717">
    <property type="component" value="Unassembled WGS sequence"/>
</dbReference>
<accession>M2T9D8</accession>
<reference evidence="12 13" key="1">
    <citation type="journal article" date="2013" name="Genome Announc.">
        <title>Draft Genome Sequence of Strain JLT2015T, Belonging to the Family Sphingomonadaceae of the Alphaproteobacteria.</title>
        <authorList>
            <person name="Tang K."/>
            <person name="Liu K."/>
            <person name="Li S."/>
            <person name="Jiao N."/>
        </authorList>
    </citation>
    <scope>NUCLEOTIDE SEQUENCE [LARGE SCALE GENOMIC DNA]</scope>
    <source>
        <strain evidence="12 13">JLT2015</strain>
    </source>
</reference>
<dbReference type="NCBIfam" id="TIGR01179">
    <property type="entry name" value="galE"/>
    <property type="match status" value="1"/>
</dbReference>
<dbReference type="RefSeq" id="WP_008600694.1">
    <property type="nucleotide sequence ID" value="NZ_AMRV01000003.1"/>
</dbReference>
<dbReference type="AlphaFoldDB" id="M2T9D8"/>
<comment type="catalytic activity">
    <reaction evidence="1 10">
        <text>UDP-alpha-D-glucose = UDP-alpha-D-galactose</text>
        <dbReference type="Rhea" id="RHEA:22168"/>
        <dbReference type="ChEBI" id="CHEBI:58885"/>
        <dbReference type="ChEBI" id="CHEBI:66914"/>
        <dbReference type="EC" id="5.1.3.2"/>
    </reaction>
</comment>
<comment type="cofactor">
    <cofactor evidence="2 10">
        <name>NAD(+)</name>
        <dbReference type="ChEBI" id="CHEBI:57540"/>
    </cofactor>
</comment>
<dbReference type="OrthoDB" id="9801785at2"/>
<evidence type="ECO:0000256" key="2">
    <source>
        <dbReference type="ARBA" id="ARBA00001911"/>
    </source>
</evidence>
<name>M2T9D8_9SPHN</name>
<dbReference type="InterPro" id="IPR036291">
    <property type="entry name" value="NAD(P)-bd_dom_sf"/>
</dbReference>
<feature type="domain" description="NAD-dependent epimerase/dehydratase" evidence="11">
    <location>
        <begin position="11"/>
        <end position="251"/>
    </location>
</feature>
<evidence type="ECO:0000256" key="10">
    <source>
        <dbReference type="RuleBase" id="RU366046"/>
    </source>
</evidence>
<protein>
    <recommendedName>
        <fullName evidence="6 10">UDP-glucose 4-epimerase</fullName>
        <ecNumber evidence="5 10">5.1.3.2</ecNumber>
    </recommendedName>
</protein>
<dbReference type="SUPFAM" id="SSF51735">
    <property type="entry name" value="NAD(P)-binding Rossmann-fold domains"/>
    <property type="match status" value="1"/>
</dbReference>
<dbReference type="GO" id="GO:0003978">
    <property type="term" value="F:UDP-glucose 4-epimerase activity"/>
    <property type="evidence" value="ECO:0007669"/>
    <property type="project" value="UniProtKB-UniRule"/>
</dbReference>
<evidence type="ECO:0000256" key="1">
    <source>
        <dbReference type="ARBA" id="ARBA00000083"/>
    </source>
</evidence>
<keyword evidence="13" id="KW-1185">Reference proteome</keyword>
<comment type="similarity">
    <text evidence="4 10">Belongs to the NAD(P)-dependent epimerase/dehydratase family.</text>
</comment>
<evidence type="ECO:0000256" key="7">
    <source>
        <dbReference type="ARBA" id="ARBA00023027"/>
    </source>
</evidence>
<dbReference type="PATRIC" id="fig|1234595.3.peg.1076"/>
<keyword evidence="8 10" id="KW-0413">Isomerase</keyword>
<dbReference type="Gene3D" id="3.40.50.720">
    <property type="entry name" value="NAD(P)-binding Rossmann-like Domain"/>
    <property type="match status" value="1"/>
</dbReference>
<evidence type="ECO:0000256" key="5">
    <source>
        <dbReference type="ARBA" id="ARBA00013189"/>
    </source>
</evidence>
<keyword evidence="7 10" id="KW-0520">NAD</keyword>
<sequence>MSENQDTLPRVLVTGGAGYIGSHAVLALLDAGYPVSVADNLITGFRWAVPDAARFHEVDVADQERMTQILKDDRIGAIMHFAGSVVVPESVADPLKYYRNNTAASRNLIEAAVDAVVPHFIFSSTAATYGTPDEVPVREDARKQPINPYGTSKLMTEMMLTDTAAAHDLNFCALRYFNVAGADPQGRTGQSTKGATHLIKVASEAAMGKRSHVDVFGTDYDTPDGTGVRDYIHVSDLAEAHVLALGWLRDNPESSLFMNAGYKRGFSVLEVLDAVERVSGKSIDRRMEPRRPGDPAALVSDNGRIIDTLGWTPRHADLDTIVQHALSWEASLKDRQN</sequence>
<dbReference type="EMBL" id="AMRV01000003">
    <property type="protein sequence ID" value="EMD83174.1"/>
    <property type="molecule type" value="Genomic_DNA"/>
</dbReference>
<keyword evidence="9 10" id="KW-0119">Carbohydrate metabolism</keyword>
<comment type="pathway">
    <text evidence="3 10">Carbohydrate metabolism; galactose metabolism.</text>
</comment>
<gene>
    <name evidence="12" type="ORF">C725_1075</name>
</gene>
<proteinExistence type="inferred from homology"/>
<evidence type="ECO:0000313" key="12">
    <source>
        <dbReference type="EMBL" id="EMD83174.1"/>
    </source>
</evidence>
<evidence type="ECO:0000256" key="4">
    <source>
        <dbReference type="ARBA" id="ARBA00007637"/>
    </source>
</evidence>
<dbReference type="GO" id="GO:0033499">
    <property type="term" value="P:galactose catabolic process via UDP-galactose, Leloir pathway"/>
    <property type="evidence" value="ECO:0007669"/>
    <property type="project" value="TreeGrafter"/>
</dbReference>
<dbReference type="EC" id="5.1.3.2" evidence="5 10"/>
<dbReference type="Gene3D" id="3.90.25.10">
    <property type="entry name" value="UDP-galactose 4-epimerase, domain 1"/>
    <property type="match status" value="1"/>
</dbReference>
<evidence type="ECO:0000256" key="3">
    <source>
        <dbReference type="ARBA" id="ARBA00004947"/>
    </source>
</evidence>
<dbReference type="CDD" id="cd05247">
    <property type="entry name" value="UDP_G4E_1_SDR_e"/>
    <property type="match status" value="1"/>
</dbReference>
<evidence type="ECO:0000313" key="13">
    <source>
        <dbReference type="Proteomes" id="UP000011717"/>
    </source>
</evidence>
<dbReference type="Pfam" id="PF01370">
    <property type="entry name" value="Epimerase"/>
    <property type="match status" value="1"/>
</dbReference>
<evidence type="ECO:0000259" key="11">
    <source>
        <dbReference type="Pfam" id="PF01370"/>
    </source>
</evidence>
<organism evidence="12 13">
    <name type="scientific">Pacificimonas flava</name>
    <dbReference type="NCBI Taxonomy" id="1234595"/>
    <lineage>
        <taxon>Bacteria</taxon>
        <taxon>Pseudomonadati</taxon>
        <taxon>Pseudomonadota</taxon>
        <taxon>Alphaproteobacteria</taxon>
        <taxon>Sphingomonadales</taxon>
        <taxon>Sphingosinicellaceae</taxon>
        <taxon>Pacificimonas</taxon>
    </lineage>
</organism>
<dbReference type="InterPro" id="IPR001509">
    <property type="entry name" value="Epimerase_deHydtase"/>
</dbReference>
<dbReference type="InterPro" id="IPR005886">
    <property type="entry name" value="UDP_G4E"/>
</dbReference>